<accession>K0YF51</accession>
<comment type="caution">
    <text evidence="2">The sequence shown here is derived from an EMBL/GenBank/DDBJ whole genome shotgun (WGS) entry which is preliminary data.</text>
</comment>
<proteinExistence type="predicted"/>
<name>K0YF51_9CORY</name>
<protein>
    <submittedName>
        <fullName evidence="2">Uncharacterized protein</fullName>
    </submittedName>
</protein>
<gene>
    <name evidence="2" type="ORF">HMPREF9719_01305</name>
</gene>
<dbReference type="AlphaFoldDB" id="K0YF51"/>
<organism evidence="2 3">
    <name type="scientific">Corynebacterium otitidis ATCC 51513</name>
    <dbReference type="NCBI Taxonomy" id="883169"/>
    <lineage>
        <taxon>Bacteria</taxon>
        <taxon>Bacillati</taxon>
        <taxon>Actinomycetota</taxon>
        <taxon>Actinomycetes</taxon>
        <taxon>Mycobacteriales</taxon>
        <taxon>Corynebacteriaceae</taxon>
        <taxon>Corynebacterium</taxon>
    </lineage>
</organism>
<dbReference type="EMBL" id="AHAE01000062">
    <property type="protein sequence ID" value="EJZ81788.1"/>
    <property type="molecule type" value="Genomic_DNA"/>
</dbReference>
<keyword evidence="3" id="KW-1185">Reference proteome</keyword>
<dbReference type="RefSeq" id="WP_004601195.1">
    <property type="nucleotide sequence ID" value="NZ_HF541867.1"/>
</dbReference>
<sequence length="67" mass="7199">MAFGALRPEEGDDSECTGGQRLTSEVLDELLDDETYGIERPADGEVVLRRPAADPAGEPTVIRLVAQ</sequence>
<evidence type="ECO:0000313" key="3">
    <source>
        <dbReference type="Proteomes" id="UP000006078"/>
    </source>
</evidence>
<evidence type="ECO:0000313" key="2">
    <source>
        <dbReference type="EMBL" id="EJZ81788.1"/>
    </source>
</evidence>
<evidence type="ECO:0000256" key="1">
    <source>
        <dbReference type="SAM" id="MobiDB-lite"/>
    </source>
</evidence>
<dbReference type="HOGENOM" id="CLU_2811224_0_0_11"/>
<dbReference type="Proteomes" id="UP000006078">
    <property type="component" value="Unassembled WGS sequence"/>
</dbReference>
<feature type="region of interest" description="Disordered" evidence="1">
    <location>
        <begin position="1"/>
        <end position="22"/>
    </location>
</feature>
<reference evidence="2 3" key="1">
    <citation type="submission" date="2012-08" db="EMBL/GenBank/DDBJ databases">
        <title>The Genome Sequence of Turicella otitidis ATCC 51513.</title>
        <authorList>
            <consortium name="The Broad Institute Genome Sequencing Platform"/>
            <person name="Earl A."/>
            <person name="Ward D."/>
            <person name="Feldgarden M."/>
            <person name="Gevers D."/>
            <person name="Huys G."/>
            <person name="Walker B."/>
            <person name="Young S.K."/>
            <person name="Zeng Q."/>
            <person name="Gargeya S."/>
            <person name="Fitzgerald M."/>
            <person name="Haas B."/>
            <person name="Abouelleil A."/>
            <person name="Alvarado L."/>
            <person name="Arachchi H.M."/>
            <person name="Berlin A.M."/>
            <person name="Chapman S.B."/>
            <person name="Goldberg J."/>
            <person name="Griggs A."/>
            <person name="Gujja S."/>
            <person name="Hansen M."/>
            <person name="Howarth C."/>
            <person name="Imamovic A."/>
            <person name="Larimer J."/>
            <person name="McCowen C."/>
            <person name="Montmayeur A."/>
            <person name="Murphy C."/>
            <person name="Neiman D."/>
            <person name="Pearson M."/>
            <person name="Priest M."/>
            <person name="Roberts A."/>
            <person name="Saif S."/>
            <person name="Shea T."/>
            <person name="Sisk P."/>
            <person name="Sykes S."/>
            <person name="Wortman J."/>
            <person name="Nusbaum C."/>
            <person name="Birren B."/>
        </authorList>
    </citation>
    <scope>NUCLEOTIDE SEQUENCE [LARGE SCALE GENOMIC DNA]</scope>
    <source>
        <strain evidence="2 3">ATCC 51513</strain>
    </source>
</reference>